<dbReference type="EMBL" id="CP002401">
    <property type="protein sequence ID" value="AEP35202.1"/>
    <property type="molecule type" value="Genomic_DNA"/>
</dbReference>
<dbReference type="PANTHER" id="PTHR42899">
    <property type="entry name" value="SPERMATOGENESIS-ASSOCIATED PROTEIN 20"/>
    <property type="match status" value="1"/>
</dbReference>
<dbReference type="Proteomes" id="UP000009287">
    <property type="component" value="Chromosome"/>
</dbReference>
<feature type="domain" description="Spermatogenesis-associated protein 20-like TRX" evidence="1">
    <location>
        <begin position="24"/>
        <end position="191"/>
    </location>
</feature>
<dbReference type="SUPFAM" id="SSF48208">
    <property type="entry name" value="Six-hairpin glycosidases"/>
    <property type="match status" value="1"/>
</dbReference>
<dbReference type="InterPro" id="IPR004879">
    <property type="entry name" value="Ssp411-like_TRX"/>
</dbReference>
<sequence>MILKLKVYLLFFLFFIMTTDQPFTNKLITEKSPYLLLYAHTPVDWYPWSAEAFQKASAEDKPIFLSIGGTHSKWCQVMLKENYENPEVAAILNEYFVCIKVDKEELPHLANLYFELSQMLSVSGEVQDSPTWPLNVFLTPNLLPFFSLGYASFAGKMGASSFVQMLEKLHIMWEDREDREVFVQQAERVLEVAAFLEGCSCKKECLEEECLKRVIEAIYRDVDAQFGGVKSFPKTLPGLLSLFLLRVGAEYQDSRAIFFVNRSLQSVANGGIFDHLAGGFFRYTIDDRWLIPCFEKRAFDNALMMLVYTEAGVYMRNPEFVIVAKRVLNYLIKELTDPKSGSFYLSEYGQQWAGTDIDSQYTWSGEEIRSLLGEQAEMFCEYYDVSREGICNGRNILHVSPYMNRKEIEERYHCSLEEFQKKLEASREKLRVYREGKTQASKDDQSFTFQNGWGIFSLIKTGILLGEPECFVVAERCGEFIANNLYKNGRLLRRWRQGESKYSAGLEDYAAMIMGALALFEIGSGAKWLVLAEELAKEVLVSFRADTGGFYSTDGRDSSLLIKKACFVDGDAISSNALLCQGLLKLHIISGKRHYLTFAEDILQCVQGKWAKHKFSSLGSLLAAQEYFSKQHRKIFISLGNEGDRAQVLDCFKGIFLPHTSLVWLTAKDREILSAYLPEGEKRLIPSKEGLPTKIYLLDKDCGRVFTSLKHFYEFMSQLS</sequence>
<dbReference type="PIRSF" id="PIRSF006402">
    <property type="entry name" value="UCP006402_thioredoxin"/>
    <property type="match status" value="1"/>
</dbReference>
<dbReference type="InterPro" id="IPR024705">
    <property type="entry name" value="Ssp411"/>
</dbReference>
<dbReference type="Pfam" id="PF03190">
    <property type="entry name" value="Thioredox_DsbH"/>
    <property type="match status" value="1"/>
</dbReference>
<dbReference type="KEGG" id="cra:CTO_0385"/>
<reference evidence="2 3" key="1">
    <citation type="journal article" date="2011" name="J. Exp. Med.">
        <title>A live-attenuated chlamydial vaccine protects against trachoma in nonhuman primates.</title>
        <authorList>
            <person name="Kari L."/>
            <person name="Whitmire W.M."/>
            <person name="Olivares-Zavaleta N."/>
            <person name="Goheen M.M."/>
            <person name="Taylor L.D."/>
            <person name="Carlson J.H."/>
            <person name="Sturdevant G.L."/>
            <person name="Lu C."/>
            <person name="Bakios L.E."/>
            <person name="Randall L.B."/>
            <person name="Parnell M.J."/>
            <person name="Zhong G."/>
            <person name="Caldwell H.D."/>
        </authorList>
    </citation>
    <scope>NUCLEOTIDE SEQUENCE [LARGE SCALE GENOMIC DNA]</scope>
    <source>
        <strain evidence="2 3">A2497</strain>
    </source>
</reference>
<keyword evidence="2" id="KW-0808">Transferase</keyword>
<dbReference type="PATRIC" id="fig|580047.4.peg.394"/>
<evidence type="ECO:0000313" key="2">
    <source>
        <dbReference type="EMBL" id="AEP35202.1"/>
    </source>
</evidence>
<name>G4NMT8_CHLT4</name>
<protein>
    <submittedName>
        <fullName evidence="2">Thymidylate kinase</fullName>
    </submittedName>
</protein>
<dbReference type="Gene3D" id="3.40.30.10">
    <property type="entry name" value="Glutaredoxin"/>
    <property type="match status" value="1"/>
</dbReference>
<evidence type="ECO:0000313" key="3">
    <source>
        <dbReference type="Proteomes" id="UP000009287"/>
    </source>
</evidence>
<proteinExistence type="predicted"/>
<accession>G4NMT8</accession>
<dbReference type="PANTHER" id="PTHR42899:SF1">
    <property type="entry name" value="SPERMATOGENESIS-ASSOCIATED PROTEIN 20"/>
    <property type="match status" value="1"/>
</dbReference>
<dbReference type="InterPro" id="IPR008928">
    <property type="entry name" value="6-hairpin_glycosidase_sf"/>
</dbReference>
<dbReference type="SUPFAM" id="SSF52833">
    <property type="entry name" value="Thioredoxin-like"/>
    <property type="match status" value="1"/>
</dbReference>
<gene>
    <name evidence="2" type="ordered locus">CTO_0385</name>
</gene>
<dbReference type="InterPro" id="IPR036249">
    <property type="entry name" value="Thioredoxin-like_sf"/>
</dbReference>
<dbReference type="AlphaFoldDB" id="G4NMT8"/>
<dbReference type="GO" id="GO:0005975">
    <property type="term" value="P:carbohydrate metabolic process"/>
    <property type="evidence" value="ECO:0007669"/>
    <property type="project" value="InterPro"/>
</dbReference>
<organism evidence="2 3">
    <name type="scientific">Chlamydia trachomatis serovar A (strain A2497)</name>
    <dbReference type="NCBI Taxonomy" id="580047"/>
    <lineage>
        <taxon>Bacteria</taxon>
        <taxon>Pseudomonadati</taxon>
        <taxon>Chlamydiota</taxon>
        <taxon>Chlamydiia</taxon>
        <taxon>Chlamydiales</taxon>
        <taxon>Chlamydiaceae</taxon>
        <taxon>Chlamydia/Chlamydophila group</taxon>
        <taxon>Chlamydia</taxon>
    </lineage>
</organism>
<keyword evidence="2" id="KW-0418">Kinase</keyword>
<dbReference type="GO" id="GO:0016301">
    <property type="term" value="F:kinase activity"/>
    <property type="evidence" value="ECO:0007669"/>
    <property type="project" value="UniProtKB-KW"/>
</dbReference>
<evidence type="ECO:0000259" key="1">
    <source>
        <dbReference type="Pfam" id="PF03190"/>
    </source>
</evidence>